<evidence type="ECO:0000313" key="2">
    <source>
        <dbReference type="EMBL" id="CDC70193.1"/>
    </source>
</evidence>
<sequence>MGIRAFFHKIKMGFVRAGESSIPYVNEVKRYGNSGEDEFTYRLCRELPSCKIKRNVAILTPDGNAEIDCLVLHHKKLFAIEIKRWKGYLTERDDGFLQEKTDRWTGETHTKLLKSPFKQLGRAIYLLRKQIPIKAWVNAVVFFEGDELESVSAFSDNVWFNRYQDLVDYISNDGKVSFGTSANDFFERCVPADYLYANAWGKSLHCIINRTTLRFKTPQGDISADNIDSIRISHHWSYDELHITMADGSIKTITLENAKIQVSDNGRISTYALCKLDYIELGRTLNR</sequence>
<dbReference type="STRING" id="1263015.BN580_00028"/>
<comment type="caution">
    <text evidence="2">The sequence shown here is derived from an EMBL/GenBank/DDBJ whole genome shotgun (WGS) entry which is preliminary data.</text>
</comment>
<accession>R6T9U9</accession>
<name>R6T9U9_9BACT</name>
<dbReference type="EMBL" id="CBFW010000024">
    <property type="protein sequence ID" value="CDC70193.1"/>
    <property type="molecule type" value="Genomic_DNA"/>
</dbReference>
<evidence type="ECO:0000259" key="1">
    <source>
        <dbReference type="PROSITE" id="PS50965"/>
    </source>
</evidence>
<proteinExistence type="predicted"/>
<evidence type="ECO:0000313" key="3">
    <source>
        <dbReference type="Proteomes" id="UP000017938"/>
    </source>
</evidence>
<dbReference type="PROSITE" id="PS50965">
    <property type="entry name" value="NERD"/>
    <property type="match status" value="1"/>
</dbReference>
<dbReference type="Pfam" id="PF08378">
    <property type="entry name" value="NERD"/>
    <property type="match status" value="1"/>
</dbReference>
<protein>
    <submittedName>
        <fullName evidence="2">NERD domain protein</fullName>
    </submittedName>
</protein>
<organism evidence="2 3">
    <name type="scientific">Candidatus Colimorpha enterica</name>
    <dbReference type="NCBI Taxonomy" id="3083063"/>
    <lineage>
        <taxon>Bacteria</taxon>
        <taxon>Pseudomonadati</taxon>
        <taxon>Bacteroidota</taxon>
        <taxon>Bacteroidia</taxon>
        <taxon>Bacteroidales</taxon>
        <taxon>Candidatus Colimorpha</taxon>
    </lineage>
</organism>
<dbReference type="AlphaFoldDB" id="R6T9U9"/>
<feature type="domain" description="NERD" evidence="1">
    <location>
        <begin position="31"/>
        <end position="150"/>
    </location>
</feature>
<dbReference type="Proteomes" id="UP000017938">
    <property type="component" value="Unassembled WGS sequence"/>
</dbReference>
<gene>
    <name evidence="2" type="ORF">BN580_00028</name>
</gene>
<reference evidence="2" key="1">
    <citation type="submission" date="2012-11" db="EMBL/GenBank/DDBJ databases">
        <title>Dependencies among metagenomic species, viruses, plasmids and units of genetic variation.</title>
        <authorList>
            <person name="Nielsen H.B."/>
            <person name="Almeida M."/>
            <person name="Juncker A.S."/>
            <person name="Rasmussen S."/>
            <person name="Li J."/>
            <person name="Sunagawa S."/>
            <person name="Plichta D."/>
            <person name="Gautier L."/>
            <person name="Le Chatelier E."/>
            <person name="Peletier E."/>
            <person name="Bonde I."/>
            <person name="Nielsen T."/>
            <person name="Manichanh C."/>
            <person name="Arumugam M."/>
            <person name="Batto J."/>
            <person name="Santos M.B.Q.D."/>
            <person name="Blom N."/>
            <person name="Borruel N."/>
            <person name="Burgdorf K.S."/>
            <person name="Boumezbeur F."/>
            <person name="Casellas F."/>
            <person name="Dore J."/>
            <person name="Guarner F."/>
            <person name="Hansen T."/>
            <person name="Hildebrand F."/>
            <person name="Kaas R.S."/>
            <person name="Kennedy S."/>
            <person name="Kristiansen K."/>
            <person name="Kultima J.R."/>
            <person name="Leonard P."/>
            <person name="Levenez F."/>
            <person name="Lund O."/>
            <person name="Moumen B."/>
            <person name="Le Paslier D."/>
            <person name="Pons N."/>
            <person name="Pedersen O."/>
            <person name="Prifti E."/>
            <person name="Qin J."/>
            <person name="Raes J."/>
            <person name="Tap J."/>
            <person name="Tims S."/>
            <person name="Ussery D.W."/>
            <person name="Yamada T."/>
            <person name="MetaHit consortium"/>
            <person name="Renault P."/>
            <person name="Sicheritz-Ponten T."/>
            <person name="Bork P."/>
            <person name="Wang J."/>
            <person name="Brunak S."/>
            <person name="Ehrlich S.D."/>
        </authorList>
    </citation>
    <scope>NUCLEOTIDE SEQUENCE [LARGE SCALE GENOMIC DNA]</scope>
</reference>
<dbReference type="InterPro" id="IPR011528">
    <property type="entry name" value="NERD"/>
</dbReference>